<dbReference type="InParanoid" id="T0QQ02"/>
<dbReference type="EMBL" id="JH767146">
    <property type="protein sequence ID" value="EQC36831.1"/>
    <property type="molecule type" value="Genomic_DNA"/>
</dbReference>
<protein>
    <submittedName>
        <fullName evidence="1">Uncharacterized protein</fullName>
    </submittedName>
</protein>
<dbReference type="GeneID" id="19946389"/>
<dbReference type="AlphaFoldDB" id="T0QQ02"/>
<dbReference type="RefSeq" id="XP_008609612.1">
    <property type="nucleotide sequence ID" value="XM_008611390.1"/>
</dbReference>
<organism evidence="1 2">
    <name type="scientific">Saprolegnia diclina (strain VS20)</name>
    <dbReference type="NCBI Taxonomy" id="1156394"/>
    <lineage>
        <taxon>Eukaryota</taxon>
        <taxon>Sar</taxon>
        <taxon>Stramenopiles</taxon>
        <taxon>Oomycota</taxon>
        <taxon>Saprolegniomycetes</taxon>
        <taxon>Saprolegniales</taxon>
        <taxon>Saprolegniaceae</taxon>
        <taxon>Saprolegnia</taxon>
    </lineage>
</organism>
<reference evidence="1 2" key="1">
    <citation type="submission" date="2012-04" db="EMBL/GenBank/DDBJ databases">
        <title>The Genome Sequence of Saprolegnia declina VS20.</title>
        <authorList>
            <consortium name="The Broad Institute Genome Sequencing Platform"/>
            <person name="Russ C."/>
            <person name="Nusbaum C."/>
            <person name="Tyler B."/>
            <person name="van West P."/>
            <person name="Dieguez-Uribeondo J."/>
            <person name="de Bruijn I."/>
            <person name="Tripathy S."/>
            <person name="Jiang R."/>
            <person name="Young S.K."/>
            <person name="Zeng Q."/>
            <person name="Gargeya S."/>
            <person name="Fitzgerald M."/>
            <person name="Haas B."/>
            <person name="Abouelleil A."/>
            <person name="Alvarado L."/>
            <person name="Arachchi H.M."/>
            <person name="Berlin A."/>
            <person name="Chapman S.B."/>
            <person name="Goldberg J."/>
            <person name="Griggs A."/>
            <person name="Gujja S."/>
            <person name="Hansen M."/>
            <person name="Howarth C."/>
            <person name="Imamovic A."/>
            <person name="Larimer J."/>
            <person name="McCowen C."/>
            <person name="Montmayeur A."/>
            <person name="Murphy C."/>
            <person name="Neiman D."/>
            <person name="Pearson M."/>
            <person name="Priest M."/>
            <person name="Roberts A."/>
            <person name="Saif S."/>
            <person name="Shea T."/>
            <person name="Sisk P."/>
            <person name="Sykes S."/>
            <person name="Wortman J."/>
            <person name="Nusbaum C."/>
            <person name="Birren B."/>
        </authorList>
    </citation>
    <scope>NUCLEOTIDE SEQUENCE [LARGE SCALE GENOMIC DNA]</scope>
    <source>
        <strain evidence="1 2">VS20</strain>
    </source>
</reference>
<gene>
    <name evidence="1" type="ORF">SDRG_05662</name>
</gene>
<name>T0QQ02_SAPDV</name>
<sequence length="68" mass="8496">MDHDQLTLVQFCYDCGVEIKYFRNIQHPVLYFHNIHFHNIHFHNIQHPVYFLNIYFHNIHFHNIQHPV</sequence>
<keyword evidence="2" id="KW-1185">Reference proteome</keyword>
<evidence type="ECO:0000313" key="1">
    <source>
        <dbReference type="EMBL" id="EQC36831.1"/>
    </source>
</evidence>
<dbReference type="VEuPathDB" id="FungiDB:SDRG_05662"/>
<accession>T0QQ02</accession>
<proteinExistence type="predicted"/>
<dbReference type="Proteomes" id="UP000030762">
    <property type="component" value="Unassembled WGS sequence"/>
</dbReference>
<evidence type="ECO:0000313" key="2">
    <source>
        <dbReference type="Proteomes" id="UP000030762"/>
    </source>
</evidence>